<dbReference type="GO" id="GO:0005634">
    <property type="term" value="C:nucleus"/>
    <property type="evidence" value="ECO:0007669"/>
    <property type="project" value="TreeGrafter"/>
</dbReference>
<dbReference type="Gene3D" id="1.10.10.60">
    <property type="entry name" value="Homeodomain-like"/>
    <property type="match status" value="2"/>
</dbReference>
<dbReference type="OrthoDB" id="2143914at2759"/>
<feature type="domain" description="HTH myb-type" evidence="3">
    <location>
        <begin position="102"/>
        <end position="152"/>
    </location>
</feature>
<dbReference type="PROSITE" id="PS50090">
    <property type="entry name" value="MYB_LIKE"/>
    <property type="match status" value="2"/>
</dbReference>
<dbReference type="InterPro" id="IPR001005">
    <property type="entry name" value="SANT/Myb"/>
</dbReference>
<evidence type="ECO:0000313" key="4">
    <source>
        <dbReference type="EMBL" id="RFU72683.1"/>
    </source>
</evidence>
<dbReference type="PROSITE" id="PS51294">
    <property type="entry name" value="HTH_MYB"/>
    <property type="match status" value="2"/>
</dbReference>
<keyword evidence="4" id="KW-0238">DNA-binding</keyword>
<accession>A0A395NAG6</accession>
<dbReference type="GO" id="GO:0000978">
    <property type="term" value="F:RNA polymerase II cis-regulatory region sequence-specific DNA binding"/>
    <property type="evidence" value="ECO:0007669"/>
    <property type="project" value="TreeGrafter"/>
</dbReference>
<feature type="region of interest" description="Disordered" evidence="1">
    <location>
        <begin position="155"/>
        <end position="178"/>
    </location>
</feature>
<dbReference type="SUPFAM" id="SSF46689">
    <property type="entry name" value="Homeodomain-like"/>
    <property type="match status" value="1"/>
</dbReference>
<dbReference type="PANTHER" id="PTHR45614">
    <property type="entry name" value="MYB PROTEIN-RELATED"/>
    <property type="match status" value="1"/>
</dbReference>
<feature type="compositionally biased region" description="Polar residues" evidence="1">
    <location>
        <begin position="194"/>
        <end position="234"/>
    </location>
</feature>
<dbReference type="CDD" id="cd00167">
    <property type="entry name" value="SANT"/>
    <property type="match status" value="2"/>
</dbReference>
<feature type="domain" description="Myb-like" evidence="2">
    <location>
        <begin position="98"/>
        <end position="148"/>
    </location>
</feature>
<dbReference type="PANTHER" id="PTHR45614:SF25">
    <property type="entry name" value="MYB PROTEIN"/>
    <property type="match status" value="1"/>
</dbReference>
<dbReference type="Pfam" id="PF00249">
    <property type="entry name" value="Myb_DNA-binding"/>
    <property type="match status" value="2"/>
</dbReference>
<reference evidence="4 5" key="1">
    <citation type="journal article" date="2018" name="PLoS Pathog.">
        <title>Evolution of structural diversity of trichothecenes, a family of toxins produced by plant pathogenic and entomopathogenic fungi.</title>
        <authorList>
            <person name="Proctor R.H."/>
            <person name="McCormick S.P."/>
            <person name="Kim H.S."/>
            <person name="Cardoza R.E."/>
            <person name="Stanley A.M."/>
            <person name="Lindo L."/>
            <person name="Kelly A."/>
            <person name="Brown D.W."/>
            <person name="Lee T."/>
            <person name="Vaughan M.M."/>
            <person name="Alexander N.J."/>
            <person name="Busman M."/>
            <person name="Gutierrez S."/>
        </authorList>
    </citation>
    <scope>NUCLEOTIDE SEQUENCE [LARGE SCALE GENOMIC DNA]</scope>
    <source>
        <strain evidence="4 5">IBT 40837</strain>
    </source>
</reference>
<keyword evidence="5" id="KW-1185">Reference proteome</keyword>
<dbReference type="Proteomes" id="UP000266272">
    <property type="component" value="Unassembled WGS sequence"/>
</dbReference>
<evidence type="ECO:0000313" key="5">
    <source>
        <dbReference type="Proteomes" id="UP000266272"/>
    </source>
</evidence>
<dbReference type="EMBL" id="PXOA01000801">
    <property type="protein sequence ID" value="RFU72683.1"/>
    <property type="molecule type" value="Genomic_DNA"/>
</dbReference>
<proteinExistence type="predicted"/>
<feature type="domain" description="Myb-like" evidence="2">
    <location>
        <begin position="50"/>
        <end position="97"/>
    </location>
</feature>
<organism evidence="4 5">
    <name type="scientific">Trichoderma arundinaceum</name>
    <dbReference type="NCBI Taxonomy" id="490622"/>
    <lineage>
        <taxon>Eukaryota</taxon>
        <taxon>Fungi</taxon>
        <taxon>Dikarya</taxon>
        <taxon>Ascomycota</taxon>
        <taxon>Pezizomycotina</taxon>
        <taxon>Sordariomycetes</taxon>
        <taxon>Hypocreomycetidae</taxon>
        <taxon>Hypocreales</taxon>
        <taxon>Hypocreaceae</taxon>
        <taxon>Trichoderma</taxon>
    </lineage>
</organism>
<feature type="region of interest" description="Disordered" evidence="1">
    <location>
        <begin position="193"/>
        <end position="249"/>
    </location>
</feature>
<comment type="caution">
    <text evidence="4">The sequence shown here is derived from an EMBL/GenBank/DDBJ whole genome shotgun (WGS) entry which is preliminary data.</text>
</comment>
<evidence type="ECO:0000259" key="3">
    <source>
        <dbReference type="PROSITE" id="PS51294"/>
    </source>
</evidence>
<dbReference type="STRING" id="490622.A0A395NAG6"/>
<dbReference type="InterPro" id="IPR009057">
    <property type="entry name" value="Homeodomain-like_sf"/>
</dbReference>
<dbReference type="InterPro" id="IPR050560">
    <property type="entry name" value="MYB_TF"/>
</dbReference>
<dbReference type="InterPro" id="IPR017930">
    <property type="entry name" value="Myb_dom"/>
</dbReference>
<dbReference type="AlphaFoldDB" id="A0A395NAG6"/>
<feature type="domain" description="HTH myb-type" evidence="3">
    <location>
        <begin position="49"/>
        <end position="101"/>
    </location>
</feature>
<dbReference type="GO" id="GO:0000981">
    <property type="term" value="F:DNA-binding transcription factor activity, RNA polymerase II-specific"/>
    <property type="evidence" value="ECO:0007669"/>
    <property type="project" value="TreeGrafter"/>
</dbReference>
<dbReference type="SMART" id="SM00717">
    <property type="entry name" value="SANT"/>
    <property type="match status" value="2"/>
</dbReference>
<gene>
    <name evidence="4" type="ORF">TARUN_9575</name>
</gene>
<evidence type="ECO:0000259" key="2">
    <source>
        <dbReference type="PROSITE" id="PS50090"/>
    </source>
</evidence>
<sequence length="378" mass="40547">MAPRRTSGPFSVPPPVVQREVDFITMEELNRMTPADLAEVAMRPGVLPHRKGPWSPEESARLSRLVELTGPRDWVIIASYMGCRNAKQCRERFHQNINPLLRHDPISEGEAKKIMALYREYGTAWARIAEKMPGRSDNSIKNYVNGLVNKSKRAEGRLASQQQQHQPRTAARRRSSALSAHAAAAAASLLTASPTGAQPLQSPTFSDMTESDGGNNYSLSSSWGQLPASVSSGTGAPGSSRGSFSGPLDFSQPLTHRAYEASPYSQTLPLSNGFVQQQDNWRPVSRSSEPALSLSLGADLAKYSLSGSSSRESTAMQTAGLPAMEPQWRGSTFAPTPMAQSPALFSPFLPSPAPGASAAALSVGQRVDSRMAIASLLG</sequence>
<name>A0A395NAG6_TRIAR</name>
<protein>
    <submittedName>
        <fullName evidence="4">Myb-like dna-binding</fullName>
    </submittedName>
</protein>
<evidence type="ECO:0000256" key="1">
    <source>
        <dbReference type="SAM" id="MobiDB-lite"/>
    </source>
</evidence>